<sequence>MDSKRLDVRFDNVPDEMVGCVTARKREGAARSLGDRLRRFFGR</sequence>
<dbReference type="KEGG" id="npe:Natpe_1107"/>
<dbReference type="HOGENOM" id="CLU_3227913_0_0_2"/>
<evidence type="ECO:0000313" key="1">
    <source>
        <dbReference type="EMBL" id="AGB31019.1"/>
    </source>
</evidence>
<evidence type="ECO:0000313" key="2">
    <source>
        <dbReference type="Proteomes" id="UP000010843"/>
    </source>
</evidence>
<dbReference type="EMBL" id="CP003372">
    <property type="protein sequence ID" value="AGB31019.1"/>
    <property type="molecule type" value="Genomic_DNA"/>
</dbReference>
<reference evidence="2" key="1">
    <citation type="submission" date="2012-02" db="EMBL/GenBank/DDBJ databases">
        <title>Complete sequence of chromosome of Natrinema pellirubrum DSM 15624.</title>
        <authorList>
            <person name="Lucas S."/>
            <person name="Han J."/>
            <person name="Lapidus A."/>
            <person name="Cheng J.-F."/>
            <person name="Goodwin L."/>
            <person name="Pitluck S."/>
            <person name="Peters L."/>
            <person name="Teshima H."/>
            <person name="Detter J.C."/>
            <person name="Han C."/>
            <person name="Tapia R."/>
            <person name="Land M."/>
            <person name="Hauser L."/>
            <person name="Kyrpides N."/>
            <person name="Ivanova N."/>
            <person name="Pagani I."/>
            <person name="Sproer C."/>
            <person name="Anderson I."/>
            <person name="Woyke T."/>
        </authorList>
    </citation>
    <scope>NUCLEOTIDE SEQUENCE [LARGE SCALE GENOMIC DNA]</scope>
    <source>
        <strain evidence="2">DSM 15624 / JCM 10476 / NCIMB 786</strain>
    </source>
</reference>
<proteinExistence type="predicted"/>
<name>L0JI86_NATP1</name>
<gene>
    <name evidence="1" type="ordered locus">Natpe_1107</name>
</gene>
<accession>L0JI86</accession>
<protein>
    <submittedName>
        <fullName evidence="1">Uncharacterized protein</fullName>
    </submittedName>
</protein>
<dbReference type="Proteomes" id="UP000010843">
    <property type="component" value="Chromosome"/>
</dbReference>
<dbReference type="AlphaFoldDB" id="L0JI86"/>
<organism evidence="1 2">
    <name type="scientific">Natrinema pellirubrum (strain DSM 15624 / CIP 106293 / JCM 10476 / NCIMB 786 / 157)</name>
    <dbReference type="NCBI Taxonomy" id="797303"/>
    <lineage>
        <taxon>Archaea</taxon>
        <taxon>Methanobacteriati</taxon>
        <taxon>Methanobacteriota</taxon>
        <taxon>Stenosarchaea group</taxon>
        <taxon>Halobacteria</taxon>
        <taxon>Halobacteriales</taxon>
        <taxon>Natrialbaceae</taxon>
        <taxon>Natrinema</taxon>
    </lineage>
</organism>